<accession>A0AAU7CAM9</accession>
<feature type="region of interest" description="Disordered" evidence="1">
    <location>
        <begin position="23"/>
        <end position="45"/>
    </location>
</feature>
<evidence type="ECO:0000313" key="2">
    <source>
        <dbReference type="EMBL" id="XBH02374.1"/>
    </source>
</evidence>
<gene>
    <name evidence="2" type="ORF">V5E97_29170</name>
</gene>
<name>A0AAU7CAM9_9BACT</name>
<dbReference type="AlphaFoldDB" id="A0AAU7CAM9"/>
<reference evidence="2" key="1">
    <citation type="submission" date="2024-05" db="EMBL/GenBank/DDBJ databases">
        <title>Planctomycetes of the genus Singulisphaera possess chitinolytic capabilities.</title>
        <authorList>
            <person name="Ivanova A."/>
        </authorList>
    </citation>
    <scope>NUCLEOTIDE SEQUENCE</scope>
    <source>
        <strain evidence="2">Ch08T</strain>
    </source>
</reference>
<dbReference type="EMBL" id="CP155447">
    <property type="protein sequence ID" value="XBH02374.1"/>
    <property type="molecule type" value="Genomic_DNA"/>
</dbReference>
<protein>
    <submittedName>
        <fullName evidence="2">Uncharacterized protein</fullName>
    </submittedName>
</protein>
<sequence length="45" mass="4702">MTTTRGARLITVEAALAVKVPLPDDRVHPTGMPPDGSAIGNDRFG</sequence>
<evidence type="ECO:0000256" key="1">
    <source>
        <dbReference type="SAM" id="MobiDB-lite"/>
    </source>
</evidence>
<organism evidence="2">
    <name type="scientific">Singulisphaera sp. Ch08</name>
    <dbReference type="NCBI Taxonomy" id="3120278"/>
    <lineage>
        <taxon>Bacteria</taxon>
        <taxon>Pseudomonadati</taxon>
        <taxon>Planctomycetota</taxon>
        <taxon>Planctomycetia</taxon>
        <taxon>Isosphaerales</taxon>
        <taxon>Isosphaeraceae</taxon>
        <taxon>Singulisphaera</taxon>
    </lineage>
</organism>
<dbReference type="RefSeq" id="WP_406695117.1">
    <property type="nucleotide sequence ID" value="NZ_CP155447.1"/>
</dbReference>
<proteinExistence type="predicted"/>